<organism evidence="1 2">
    <name type="scientific">Sulfitobacter aestuariivivens</name>
    <dbReference type="NCBI Taxonomy" id="2766981"/>
    <lineage>
        <taxon>Bacteria</taxon>
        <taxon>Pseudomonadati</taxon>
        <taxon>Pseudomonadota</taxon>
        <taxon>Alphaproteobacteria</taxon>
        <taxon>Rhodobacterales</taxon>
        <taxon>Roseobacteraceae</taxon>
        <taxon>Sulfitobacter</taxon>
    </lineage>
</organism>
<keyword evidence="2" id="KW-1185">Reference proteome</keyword>
<dbReference type="AlphaFoldDB" id="A0A927D7E8"/>
<dbReference type="PANTHER" id="PTHR43857">
    <property type="entry name" value="BLR7761 PROTEIN"/>
    <property type="match status" value="1"/>
</dbReference>
<evidence type="ECO:0008006" key="3">
    <source>
        <dbReference type="Google" id="ProtNLM"/>
    </source>
</evidence>
<dbReference type="Gene3D" id="3.30.1330.40">
    <property type="entry name" value="RutC-like"/>
    <property type="match status" value="1"/>
</dbReference>
<comment type="caution">
    <text evidence="1">The sequence shown here is derived from an EMBL/GenBank/DDBJ whole genome shotgun (WGS) entry which is preliminary data.</text>
</comment>
<dbReference type="Pfam" id="PF01042">
    <property type="entry name" value="Ribonuc_L-PSP"/>
    <property type="match status" value="1"/>
</dbReference>
<gene>
    <name evidence="1" type="ORF">H9Q16_14665</name>
</gene>
<dbReference type="RefSeq" id="WP_191076167.1">
    <property type="nucleotide sequence ID" value="NZ_JACTAG010000002.1"/>
</dbReference>
<dbReference type="InterPro" id="IPR006175">
    <property type="entry name" value="YjgF/YER057c/UK114"/>
</dbReference>
<proteinExistence type="predicted"/>
<dbReference type="Proteomes" id="UP000635142">
    <property type="component" value="Unassembled WGS sequence"/>
</dbReference>
<dbReference type="EMBL" id="JACTAG010000002">
    <property type="protein sequence ID" value="MBD3665174.1"/>
    <property type="molecule type" value="Genomic_DNA"/>
</dbReference>
<sequence length="137" mass="14939">MTTQIHKANGRFEEIGSYARAKRIGPFVWTAGTTALEPTGRIHAPDDAYAQTRYILGRIKEFLAEVGAEMRHVARVRVYLTDMEHAGGFILAHGEVFKGIDPVLTAVTAGLTQPGLVVEIDVDALIHEEDGGIDLKV</sequence>
<protein>
    <recommendedName>
        <fullName evidence="3">RidA family protein</fullName>
    </recommendedName>
</protein>
<dbReference type="PANTHER" id="PTHR43857:SF1">
    <property type="entry name" value="YJGH FAMILY PROTEIN"/>
    <property type="match status" value="1"/>
</dbReference>
<dbReference type="SUPFAM" id="SSF55298">
    <property type="entry name" value="YjgF-like"/>
    <property type="match status" value="1"/>
</dbReference>
<accession>A0A927D7E8</accession>
<evidence type="ECO:0000313" key="1">
    <source>
        <dbReference type="EMBL" id="MBD3665174.1"/>
    </source>
</evidence>
<evidence type="ECO:0000313" key="2">
    <source>
        <dbReference type="Proteomes" id="UP000635142"/>
    </source>
</evidence>
<name>A0A927D7E8_9RHOB</name>
<reference evidence="1" key="1">
    <citation type="submission" date="2020-08" db="EMBL/GenBank/DDBJ databases">
        <title>Sulfitobacter aestuariivivens sp. nov., isolated from a tidal flat.</title>
        <authorList>
            <person name="Park S."/>
            <person name="Yoon J.-H."/>
        </authorList>
    </citation>
    <scope>NUCLEOTIDE SEQUENCE</scope>
    <source>
        <strain evidence="1">TSTF-M16</strain>
    </source>
</reference>
<dbReference type="InterPro" id="IPR035959">
    <property type="entry name" value="RutC-like_sf"/>
</dbReference>